<sequence>MAPKRREWASMGLCASKPEEYSTLPVSKAIQKCDGVDITKKNTARKGKFLFAFPGVFGPVDQSAAASSTEASQALSPNEDGATPAPASSPTTAASAQRLGTLAQLDTLHPVLYLEFPGGRLKMEGEIIYPKNKYLTIQFSRSGKHVVCQDSFDKLVVFPKVYWIGTAESNPKEKPLPIPQDITVVPTDIEAAKEQFFRGGGTYGSSAPQMSARKQHRRSTTSTPPTSARGSKLSASDDDADTIDSATNTPEIENEVSEADESASVEEGEPVVRRSSSTRRASLNAKQQFVDVLGDDDADADSDEEPPSEAD</sequence>
<accession>A0AAV2ZEG8</accession>
<dbReference type="GO" id="GO:0003677">
    <property type="term" value="F:DNA binding"/>
    <property type="evidence" value="ECO:0007669"/>
    <property type="project" value="InterPro"/>
</dbReference>
<feature type="compositionally biased region" description="Acidic residues" evidence="1">
    <location>
        <begin position="252"/>
        <end position="269"/>
    </location>
</feature>
<dbReference type="PANTHER" id="PTHR35698">
    <property type="entry name" value="DNA-BINDING PROTEIN RHL1"/>
    <property type="match status" value="1"/>
</dbReference>
<comment type="caution">
    <text evidence="2">The sequence shown here is derived from an EMBL/GenBank/DDBJ whole genome shotgun (WGS) entry which is preliminary data.</text>
</comment>
<evidence type="ECO:0000313" key="2">
    <source>
        <dbReference type="EMBL" id="DBA03709.1"/>
    </source>
</evidence>
<feature type="region of interest" description="Disordered" evidence="1">
    <location>
        <begin position="198"/>
        <end position="311"/>
    </location>
</feature>
<dbReference type="AlphaFoldDB" id="A0AAV2ZEG8"/>
<reference evidence="2" key="2">
    <citation type="journal article" date="2023" name="Microbiol Resour">
        <title>Decontamination and Annotation of the Draft Genome Sequence of the Oomycete Lagenidium giganteum ARSEF 373.</title>
        <authorList>
            <person name="Morgan W.R."/>
            <person name="Tartar A."/>
        </authorList>
    </citation>
    <scope>NUCLEOTIDE SEQUENCE</scope>
    <source>
        <strain evidence="2">ARSEF 373</strain>
    </source>
</reference>
<feature type="compositionally biased region" description="Acidic residues" evidence="1">
    <location>
        <begin position="293"/>
        <end position="311"/>
    </location>
</feature>
<dbReference type="GO" id="GO:0042023">
    <property type="term" value="P:DNA endoreduplication"/>
    <property type="evidence" value="ECO:0007669"/>
    <property type="project" value="InterPro"/>
</dbReference>
<evidence type="ECO:0000256" key="1">
    <source>
        <dbReference type="SAM" id="MobiDB-lite"/>
    </source>
</evidence>
<dbReference type="InterPro" id="IPR038859">
    <property type="entry name" value="RHL1"/>
</dbReference>
<feature type="non-terminal residue" evidence="2">
    <location>
        <position position="311"/>
    </location>
</feature>
<proteinExistence type="predicted"/>
<protein>
    <submittedName>
        <fullName evidence="2">Uncharacterized protein</fullName>
    </submittedName>
</protein>
<dbReference type="Proteomes" id="UP001146120">
    <property type="component" value="Unassembled WGS sequence"/>
</dbReference>
<name>A0AAV2ZEG8_9STRA</name>
<feature type="region of interest" description="Disordered" evidence="1">
    <location>
        <begin position="68"/>
        <end position="95"/>
    </location>
</feature>
<gene>
    <name evidence="2" type="ORF">N0F65_004126</name>
</gene>
<evidence type="ECO:0000313" key="3">
    <source>
        <dbReference type="Proteomes" id="UP001146120"/>
    </source>
</evidence>
<keyword evidence="3" id="KW-1185">Reference proteome</keyword>
<dbReference type="PANTHER" id="PTHR35698:SF2">
    <property type="entry name" value="DNA-BINDING PROTEIN RHL1"/>
    <property type="match status" value="1"/>
</dbReference>
<reference evidence="2" key="1">
    <citation type="submission" date="2022-11" db="EMBL/GenBank/DDBJ databases">
        <authorList>
            <person name="Morgan W.R."/>
            <person name="Tartar A."/>
        </authorList>
    </citation>
    <scope>NUCLEOTIDE SEQUENCE</scope>
    <source>
        <strain evidence="2">ARSEF 373</strain>
    </source>
</reference>
<dbReference type="EMBL" id="DAKRPA010000016">
    <property type="protein sequence ID" value="DBA03709.1"/>
    <property type="molecule type" value="Genomic_DNA"/>
</dbReference>
<organism evidence="2 3">
    <name type="scientific">Lagenidium giganteum</name>
    <dbReference type="NCBI Taxonomy" id="4803"/>
    <lineage>
        <taxon>Eukaryota</taxon>
        <taxon>Sar</taxon>
        <taxon>Stramenopiles</taxon>
        <taxon>Oomycota</taxon>
        <taxon>Peronosporomycetes</taxon>
        <taxon>Pythiales</taxon>
        <taxon>Pythiaceae</taxon>
    </lineage>
</organism>
<feature type="compositionally biased region" description="Low complexity" evidence="1">
    <location>
        <begin position="273"/>
        <end position="282"/>
    </location>
</feature>